<organism evidence="7 8">
    <name type="scientific">Devosia pacifica</name>
    <dbReference type="NCBI Taxonomy" id="1335967"/>
    <lineage>
        <taxon>Bacteria</taxon>
        <taxon>Pseudomonadati</taxon>
        <taxon>Pseudomonadota</taxon>
        <taxon>Alphaproteobacteria</taxon>
        <taxon>Hyphomicrobiales</taxon>
        <taxon>Devosiaceae</taxon>
        <taxon>Devosia</taxon>
    </lineage>
</organism>
<feature type="domain" description="Sodium/calcium exchanger membrane region" evidence="6">
    <location>
        <begin position="205"/>
        <end position="351"/>
    </location>
</feature>
<feature type="transmembrane region" description="Helical" evidence="5">
    <location>
        <begin position="137"/>
        <end position="159"/>
    </location>
</feature>
<dbReference type="Gene3D" id="1.20.1420.30">
    <property type="entry name" value="NCX, central ion-binding region"/>
    <property type="match status" value="1"/>
</dbReference>
<evidence type="ECO:0000256" key="2">
    <source>
        <dbReference type="ARBA" id="ARBA00022692"/>
    </source>
</evidence>
<comment type="subcellular location">
    <subcellularLocation>
        <location evidence="1">Membrane</location>
        <topology evidence="1">Multi-pass membrane protein</topology>
    </subcellularLocation>
</comment>
<name>A0A918SHD4_9HYPH</name>
<feature type="transmembrane region" description="Helical" evidence="5">
    <location>
        <begin position="203"/>
        <end position="221"/>
    </location>
</feature>
<keyword evidence="2 5" id="KW-0812">Transmembrane</keyword>
<reference evidence="7" key="1">
    <citation type="journal article" date="2014" name="Int. J. Syst. Evol. Microbiol.">
        <title>Complete genome sequence of Corynebacterium casei LMG S-19264T (=DSM 44701T), isolated from a smear-ripened cheese.</title>
        <authorList>
            <consortium name="US DOE Joint Genome Institute (JGI-PGF)"/>
            <person name="Walter F."/>
            <person name="Albersmeier A."/>
            <person name="Kalinowski J."/>
            <person name="Ruckert C."/>
        </authorList>
    </citation>
    <scope>NUCLEOTIDE SEQUENCE</scope>
    <source>
        <strain evidence="7">KCTC 32437</strain>
    </source>
</reference>
<dbReference type="GO" id="GO:0016020">
    <property type="term" value="C:membrane"/>
    <property type="evidence" value="ECO:0007669"/>
    <property type="project" value="UniProtKB-SubCell"/>
</dbReference>
<dbReference type="RefSeq" id="WP_189427401.1">
    <property type="nucleotide sequence ID" value="NZ_BMZE01000006.1"/>
</dbReference>
<feature type="transmembrane region" description="Helical" evidence="5">
    <location>
        <begin position="302"/>
        <end position="322"/>
    </location>
</feature>
<evidence type="ECO:0000256" key="1">
    <source>
        <dbReference type="ARBA" id="ARBA00004141"/>
    </source>
</evidence>
<protein>
    <recommendedName>
        <fullName evidence="6">Sodium/calcium exchanger membrane region domain-containing protein</fullName>
    </recommendedName>
</protein>
<keyword evidence="3 5" id="KW-1133">Transmembrane helix</keyword>
<gene>
    <name evidence="7" type="ORF">GCM10007989_38070</name>
</gene>
<evidence type="ECO:0000256" key="5">
    <source>
        <dbReference type="SAM" id="Phobius"/>
    </source>
</evidence>
<evidence type="ECO:0000313" key="7">
    <source>
        <dbReference type="EMBL" id="GHA38710.1"/>
    </source>
</evidence>
<dbReference type="AlphaFoldDB" id="A0A918SHD4"/>
<evidence type="ECO:0000256" key="4">
    <source>
        <dbReference type="ARBA" id="ARBA00023136"/>
    </source>
</evidence>
<feature type="transmembrane region" description="Helical" evidence="5">
    <location>
        <begin position="262"/>
        <end position="290"/>
    </location>
</feature>
<feature type="transmembrane region" description="Helical" evidence="5">
    <location>
        <begin position="47"/>
        <end position="69"/>
    </location>
</feature>
<keyword evidence="4 5" id="KW-0472">Membrane</keyword>
<comment type="caution">
    <text evidence="7">The sequence shown here is derived from an EMBL/GenBank/DDBJ whole genome shotgun (WGS) entry which is preliminary data.</text>
</comment>
<dbReference type="GO" id="GO:0055085">
    <property type="term" value="P:transmembrane transport"/>
    <property type="evidence" value="ECO:0007669"/>
    <property type="project" value="InterPro"/>
</dbReference>
<evidence type="ECO:0000313" key="8">
    <source>
        <dbReference type="Proteomes" id="UP000646579"/>
    </source>
</evidence>
<dbReference type="Pfam" id="PF01699">
    <property type="entry name" value="Na_Ca_ex"/>
    <property type="match status" value="2"/>
</dbReference>
<feature type="transmembrane region" description="Helical" evidence="5">
    <location>
        <begin position="81"/>
        <end position="100"/>
    </location>
</feature>
<dbReference type="InterPro" id="IPR044880">
    <property type="entry name" value="NCX_ion-bd_dom_sf"/>
</dbReference>
<evidence type="ECO:0000259" key="6">
    <source>
        <dbReference type="Pfam" id="PF01699"/>
    </source>
</evidence>
<feature type="transmembrane region" description="Helical" evidence="5">
    <location>
        <begin position="334"/>
        <end position="353"/>
    </location>
</feature>
<dbReference type="Proteomes" id="UP000646579">
    <property type="component" value="Unassembled WGS sequence"/>
</dbReference>
<keyword evidence="8" id="KW-1185">Reference proteome</keyword>
<sequence length="354" mass="36395">MFDFANAPLWMNIAIFAAAAVVVWMAGSRITGYANAISAKTGIGQAAIGMLLLGGITSLPEIGATVTGAATGASLLAVNNLFGSIAAQVVILAIVDLVIGKRALTSEIPDPMVMLQGGLNILLISIATAGITVGDVAILGIGAWAWASAIAYGFSIYLLSQSEGRKSWLAATAGKQDTKLDEQQAVAQKKANKEHADMSMRTIIAWTVGLALVILVAGYLLSRTGDALSQQTGLGGSAVGFVLLAFATSLPELSTSITAAKAGLYTLAVSDILGTNLINIGLIFVVDAVAQGEPVLSQAGTFGAFGALLGIAVTTLFVIGMAERRDKTVFRMGLDSLAVLICYAVGLVVLFFLR</sequence>
<reference evidence="7" key="2">
    <citation type="submission" date="2020-09" db="EMBL/GenBank/DDBJ databases">
        <authorList>
            <person name="Sun Q."/>
            <person name="Kim S."/>
        </authorList>
    </citation>
    <scope>NUCLEOTIDE SEQUENCE</scope>
    <source>
        <strain evidence="7">KCTC 32437</strain>
    </source>
</reference>
<proteinExistence type="predicted"/>
<dbReference type="InterPro" id="IPR004837">
    <property type="entry name" value="NaCa_Exmemb"/>
</dbReference>
<feature type="domain" description="Sodium/calcium exchanger membrane region" evidence="6">
    <location>
        <begin position="13"/>
        <end position="129"/>
    </location>
</feature>
<feature type="transmembrane region" description="Helical" evidence="5">
    <location>
        <begin position="112"/>
        <end position="131"/>
    </location>
</feature>
<accession>A0A918SHD4</accession>
<evidence type="ECO:0000256" key="3">
    <source>
        <dbReference type="ARBA" id="ARBA00022989"/>
    </source>
</evidence>
<dbReference type="EMBL" id="BMZE01000006">
    <property type="protein sequence ID" value="GHA38710.1"/>
    <property type="molecule type" value="Genomic_DNA"/>
</dbReference>
<feature type="transmembrane region" description="Helical" evidence="5">
    <location>
        <begin position="6"/>
        <end position="26"/>
    </location>
</feature>
<feature type="transmembrane region" description="Helical" evidence="5">
    <location>
        <begin position="233"/>
        <end position="250"/>
    </location>
</feature>